<keyword evidence="1 4" id="KW-0378">Hydrolase</keyword>
<protein>
    <submittedName>
        <fullName evidence="4">MBL fold metallo-hydrolase</fullName>
    </submittedName>
</protein>
<accession>A0A2R4XPC1</accession>
<evidence type="ECO:0000313" key="5">
    <source>
        <dbReference type="Proteomes" id="UP000244571"/>
    </source>
</evidence>
<evidence type="ECO:0000313" key="4">
    <source>
        <dbReference type="EMBL" id="AWB35656.1"/>
    </source>
</evidence>
<dbReference type="AlphaFoldDB" id="A0A2R4XPC1"/>
<dbReference type="Gene3D" id="3.40.50.10890">
    <property type="match status" value="1"/>
</dbReference>
<dbReference type="GO" id="GO:0016787">
    <property type="term" value="F:hydrolase activity"/>
    <property type="evidence" value="ECO:0007669"/>
    <property type="project" value="UniProtKB-KW"/>
</dbReference>
<evidence type="ECO:0000256" key="1">
    <source>
        <dbReference type="ARBA" id="ARBA00022801"/>
    </source>
</evidence>
<reference evidence="4 5" key="1">
    <citation type="submission" date="2018-04" db="EMBL/GenBank/DDBJ databases">
        <title>Bordetella sp. HZ20 isolated from seawater.</title>
        <authorList>
            <person name="Sun C."/>
        </authorList>
    </citation>
    <scope>NUCLEOTIDE SEQUENCE [LARGE SCALE GENOMIC DNA]</scope>
    <source>
        <strain evidence="4 5">HZ20</strain>
    </source>
</reference>
<dbReference type="PANTHER" id="PTHR11203:SF37">
    <property type="entry name" value="INTEGRATOR COMPLEX SUBUNIT 11"/>
    <property type="match status" value="1"/>
</dbReference>
<organism evidence="4 5">
    <name type="scientific">Orrella marina</name>
    <dbReference type="NCBI Taxonomy" id="2163011"/>
    <lineage>
        <taxon>Bacteria</taxon>
        <taxon>Pseudomonadati</taxon>
        <taxon>Pseudomonadota</taxon>
        <taxon>Betaproteobacteria</taxon>
        <taxon>Burkholderiales</taxon>
        <taxon>Alcaligenaceae</taxon>
        <taxon>Orrella</taxon>
    </lineage>
</organism>
<dbReference type="Pfam" id="PF00753">
    <property type="entry name" value="Lactamase_B"/>
    <property type="match status" value="1"/>
</dbReference>
<dbReference type="InterPro" id="IPR001279">
    <property type="entry name" value="Metallo-B-lactamas"/>
</dbReference>
<dbReference type="CDD" id="cd16295">
    <property type="entry name" value="TTHA0252-CPSF-like_MBL-fold"/>
    <property type="match status" value="1"/>
</dbReference>
<dbReference type="Pfam" id="PF10996">
    <property type="entry name" value="Beta-Casp"/>
    <property type="match status" value="1"/>
</dbReference>
<dbReference type="Pfam" id="PF07521">
    <property type="entry name" value="RMMBL"/>
    <property type="match status" value="1"/>
</dbReference>
<proteinExistence type="predicted"/>
<dbReference type="Proteomes" id="UP000244571">
    <property type="component" value="Chromosome"/>
</dbReference>
<evidence type="ECO:0000259" key="3">
    <source>
        <dbReference type="SMART" id="SM01027"/>
    </source>
</evidence>
<dbReference type="InterPro" id="IPR011108">
    <property type="entry name" value="RMMBL"/>
</dbReference>
<dbReference type="InterPro" id="IPR050698">
    <property type="entry name" value="MBL"/>
</dbReference>
<dbReference type="SMART" id="SM01027">
    <property type="entry name" value="Beta-Casp"/>
    <property type="match status" value="1"/>
</dbReference>
<feature type="domain" description="Metallo-beta-lactamase" evidence="2">
    <location>
        <begin position="13"/>
        <end position="234"/>
    </location>
</feature>
<sequence length="459" mass="50330">MTLEFLGAAGTVTGSKTLIRYKDYKILVDCGLFQGFKNLRQLNWAPFPFNPAEIDAVILTHAHLDHSGALPLLVRQGFSGTIFASEATVDVVAVLLKDSAKLQEEEAEYANRHHTSKHSPAQPLYNSQDVEETMGLFETIPFDQDEGLLPDVSIRLQHAGHILGAASVRVKLGDPNKPDHCREILFSGDLGRPDAPIMMDPAPVGKPDYVVMESTYGNRTHKNEDPTSELAAIINETAGLGGAVLIPSFALGRAQVLLLAIAQMKADKIIGDVPVFLDSPMAINMTELYERHHKDHRFSRQEIAKAFDVAYSVKTVEESKALNALRYPRVIISASGMATGGRVLHHLRTLVSDHRNAVVFAGFQAAGTRGARMLSGEPTVRIFGQDLQIKARLYNLEGYSAHADADQLLTWLGGANTQPRRVFLNHGEPQAADILRQRVERELGLECQVPLLGEKVSLD</sequence>
<gene>
    <name evidence="4" type="ORF">DBV39_05470</name>
</gene>
<dbReference type="Gene3D" id="3.60.15.10">
    <property type="entry name" value="Ribonuclease Z/Hydroxyacylglutathione hydrolase-like"/>
    <property type="match status" value="1"/>
</dbReference>
<dbReference type="KEGG" id="boz:DBV39_05470"/>
<dbReference type="EMBL" id="CP028901">
    <property type="protein sequence ID" value="AWB35656.1"/>
    <property type="molecule type" value="Genomic_DNA"/>
</dbReference>
<dbReference type="SUPFAM" id="SSF56281">
    <property type="entry name" value="Metallo-hydrolase/oxidoreductase"/>
    <property type="match status" value="1"/>
</dbReference>
<dbReference type="PANTHER" id="PTHR11203">
    <property type="entry name" value="CLEAVAGE AND POLYADENYLATION SPECIFICITY FACTOR FAMILY MEMBER"/>
    <property type="match status" value="1"/>
</dbReference>
<dbReference type="InterPro" id="IPR036866">
    <property type="entry name" value="RibonucZ/Hydroxyglut_hydro"/>
</dbReference>
<name>A0A2R4XPC1_9BURK</name>
<dbReference type="SMART" id="SM00849">
    <property type="entry name" value="Lactamase_B"/>
    <property type="match status" value="1"/>
</dbReference>
<dbReference type="OrthoDB" id="9803916at2"/>
<dbReference type="GO" id="GO:0004521">
    <property type="term" value="F:RNA endonuclease activity"/>
    <property type="evidence" value="ECO:0007669"/>
    <property type="project" value="TreeGrafter"/>
</dbReference>
<keyword evidence="5" id="KW-1185">Reference proteome</keyword>
<evidence type="ECO:0000259" key="2">
    <source>
        <dbReference type="SMART" id="SM00849"/>
    </source>
</evidence>
<dbReference type="InterPro" id="IPR022712">
    <property type="entry name" value="Beta_Casp"/>
</dbReference>
<feature type="domain" description="Beta-Casp" evidence="3">
    <location>
        <begin position="254"/>
        <end position="373"/>
    </location>
</feature>